<feature type="transmembrane region" description="Helical" evidence="8">
    <location>
        <begin position="154"/>
        <end position="182"/>
    </location>
</feature>
<feature type="transmembrane region" description="Helical" evidence="8">
    <location>
        <begin position="202"/>
        <end position="221"/>
    </location>
</feature>
<dbReference type="GO" id="GO:0016020">
    <property type="term" value="C:membrane"/>
    <property type="evidence" value="ECO:0007669"/>
    <property type="project" value="UniProtKB-SubCell"/>
</dbReference>
<feature type="transmembrane region" description="Helical" evidence="8">
    <location>
        <begin position="107"/>
        <end position="124"/>
    </location>
</feature>
<evidence type="ECO:0000256" key="8">
    <source>
        <dbReference type="SAM" id="Phobius"/>
    </source>
</evidence>
<evidence type="ECO:0000256" key="7">
    <source>
        <dbReference type="ARBA" id="ARBA00023235"/>
    </source>
</evidence>
<comment type="pathway">
    <text evidence="2">Carotenoid biosynthesis.</text>
</comment>
<keyword evidence="5 8" id="KW-1133">Transmembrane helix</keyword>
<dbReference type="GO" id="GO:0016117">
    <property type="term" value="P:carotenoid biosynthetic process"/>
    <property type="evidence" value="ECO:0007669"/>
    <property type="project" value="UniProtKB-KW"/>
</dbReference>
<evidence type="ECO:0000256" key="4">
    <source>
        <dbReference type="ARBA" id="ARBA00022746"/>
    </source>
</evidence>
<evidence type="ECO:0000256" key="6">
    <source>
        <dbReference type="ARBA" id="ARBA00023136"/>
    </source>
</evidence>
<dbReference type="GO" id="GO:0045436">
    <property type="term" value="F:lycopene beta cyclase activity"/>
    <property type="evidence" value="ECO:0007669"/>
    <property type="project" value="UniProtKB-ARBA"/>
</dbReference>
<evidence type="ECO:0000259" key="9">
    <source>
        <dbReference type="Pfam" id="PF18916"/>
    </source>
</evidence>
<feature type="transmembrane region" description="Helical" evidence="8">
    <location>
        <begin position="29"/>
        <end position="49"/>
    </location>
</feature>
<organism evidence="10 11">
    <name type="scientific">candidate division WWE3 bacterium RBG_16_37_10</name>
    <dbReference type="NCBI Taxonomy" id="1802610"/>
    <lineage>
        <taxon>Bacteria</taxon>
        <taxon>Katanobacteria</taxon>
    </lineage>
</organism>
<evidence type="ECO:0000256" key="2">
    <source>
        <dbReference type="ARBA" id="ARBA00004829"/>
    </source>
</evidence>
<dbReference type="EMBL" id="MEUT01000008">
    <property type="protein sequence ID" value="OGC51922.1"/>
    <property type="molecule type" value="Genomic_DNA"/>
</dbReference>
<reference evidence="10 11" key="1">
    <citation type="journal article" date="2016" name="Nat. Commun.">
        <title>Thousands of microbial genomes shed light on interconnected biogeochemical processes in an aquifer system.</title>
        <authorList>
            <person name="Anantharaman K."/>
            <person name="Brown C.T."/>
            <person name="Hug L.A."/>
            <person name="Sharon I."/>
            <person name="Castelle C.J."/>
            <person name="Probst A.J."/>
            <person name="Thomas B.C."/>
            <person name="Singh A."/>
            <person name="Wilkins M.J."/>
            <person name="Karaoz U."/>
            <person name="Brodie E.L."/>
            <person name="Williams K.H."/>
            <person name="Hubbard S.S."/>
            <person name="Banfield J.F."/>
        </authorList>
    </citation>
    <scope>NUCLEOTIDE SEQUENCE [LARGE SCALE GENOMIC DNA]</scope>
</reference>
<feature type="transmembrane region" description="Helical" evidence="8">
    <location>
        <begin position="6"/>
        <end position="22"/>
    </location>
</feature>
<sequence>MQRYAYVLGVLLLSPLFFVIFFRRKDLRVEMLVNGILGGLVAFATAQHFLGKYWSPITLFNLNNSIEDFIFGFLLCSESAGIYSFILRKHYENIHPWNAIKANIFKVLITFLVTPILFILLEQFNKLNPIYNSMISIIIPLGIITLIKRSLLKILVFTGLFIFLYTITFYLIFNILFSGIIADWWNLNNISGILLFGIPIEELIWFTLTGMFSSVLFKFVLDIKYIETKNI</sequence>
<name>A0A1F4V3Y6_UNCKA</name>
<evidence type="ECO:0000256" key="3">
    <source>
        <dbReference type="ARBA" id="ARBA00022692"/>
    </source>
</evidence>
<evidence type="ECO:0000256" key="5">
    <source>
        <dbReference type="ARBA" id="ARBA00022989"/>
    </source>
</evidence>
<comment type="subcellular location">
    <subcellularLocation>
        <location evidence="1">Membrane</location>
        <topology evidence="1">Multi-pass membrane protein</topology>
    </subcellularLocation>
</comment>
<evidence type="ECO:0000256" key="1">
    <source>
        <dbReference type="ARBA" id="ARBA00004141"/>
    </source>
</evidence>
<dbReference type="STRING" id="1802610.A2W32_01380"/>
<dbReference type="InterPro" id="IPR017825">
    <property type="entry name" value="Lycopene_cyclase_dom"/>
</dbReference>
<comment type="caution">
    <text evidence="10">The sequence shown here is derived from an EMBL/GenBank/DDBJ whole genome shotgun (WGS) entry which is preliminary data.</text>
</comment>
<keyword evidence="4" id="KW-0125">Carotenoid biosynthesis</keyword>
<feature type="transmembrane region" description="Helical" evidence="8">
    <location>
        <begin position="130"/>
        <end position="147"/>
    </location>
</feature>
<gene>
    <name evidence="10" type="ORF">A2W32_01380</name>
</gene>
<dbReference type="Pfam" id="PF18916">
    <property type="entry name" value="Lycopene_cyc"/>
    <property type="match status" value="1"/>
</dbReference>
<dbReference type="Proteomes" id="UP000177371">
    <property type="component" value="Unassembled WGS sequence"/>
</dbReference>
<dbReference type="AlphaFoldDB" id="A0A1F4V3Y6"/>
<protein>
    <recommendedName>
        <fullName evidence="9">Lycopene cyclase domain-containing protein</fullName>
    </recommendedName>
</protein>
<keyword evidence="3 8" id="KW-0812">Transmembrane</keyword>
<keyword evidence="7" id="KW-0413">Isomerase</keyword>
<dbReference type="GO" id="GO:0016872">
    <property type="term" value="F:intramolecular lyase activity"/>
    <property type="evidence" value="ECO:0007669"/>
    <property type="project" value="InterPro"/>
</dbReference>
<feature type="domain" description="Lycopene cyclase" evidence="9">
    <location>
        <begin position="128"/>
        <end position="219"/>
    </location>
</feature>
<keyword evidence="6 8" id="KW-0472">Membrane</keyword>
<evidence type="ECO:0000313" key="11">
    <source>
        <dbReference type="Proteomes" id="UP000177371"/>
    </source>
</evidence>
<proteinExistence type="predicted"/>
<accession>A0A1F4V3Y6</accession>
<feature type="transmembrane region" description="Helical" evidence="8">
    <location>
        <begin position="69"/>
        <end position="86"/>
    </location>
</feature>
<evidence type="ECO:0000313" key="10">
    <source>
        <dbReference type="EMBL" id="OGC51922.1"/>
    </source>
</evidence>